<keyword evidence="1" id="KW-0732">Signal</keyword>
<evidence type="ECO:0000256" key="1">
    <source>
        <dbReference type="SAM" id="SignalP"/>
    </source>
</evidence>
<dbReference type="EMBL" id="CP097635">
    <property type="protein sequence ID" value="URI06535.1"/>
    <property type="molecule type" value="Genomic_DNA"/>
</dbReference>
<evidence type="ECO:0000313" key="2">
    <source>
        <dbReference type="EMBL" id="URI06535.1"/>
    </source>
</evidence>
<feature type="chain" id="PRO_5046564872" evidence="1">
    <location>
        <begin position="25"/>
        <end position="137"/>
    </location>
</feature>
<evidence type="ECO:0000313" key="3">
    <source>
        <dbReference type="Proteomes" id="UP001056201"/>
    </source>
</evidence>
<protein>
    <submittedName>
        <fullName evidence="2">Uncharacterized protein</fullName>
    </submittedName>
</protein>
<name>A0ABY4S1Q9_AQUTE</name>
<sequence length="137" mass="14877">MIRRALVSLLAALAVLPVALPAHANEFSELRGQLSAARESLVTMLTNKDKRGADQQKLVKDTADAVSAKLAKMKAPAGKEAQFKELNETWAAFKKTREVDLVPAILAGREDEARKLAGGIQRERITRCQELVSELGG</sequence>
<dbReference type="RefSeq" id="WP_250194797.1">
    <property type="nucleotide sequence ID" value="NZ_CP097635.1"/>
</dbReference>
<reference evidence="2" key="1">
    <citation type="submission" date="2022-05" db="EMBL/GenBank/DDBJ databases">
        <title>An RpoN-dependent PEP-CTERM gene is involved in floc formation of an Aquincola tertiaricarbonis strain.</title>
        <authorList>
            <person name="Qiu D."/>
            <person name="Xia M."/>
        </authorList>
    </citation>
    <scope>NUCLEOTIDE SEQUENCE</scope>
    <source>
        <strain evidence="2">RN12</strain>
    </source>
</reference>
<accession>A0ABY4S1Q9</accession>
<gene>
    <name evidence="2" type="ORF">MW290_11530</name>
</gene>
<feature type="signal peptide" evidence="1">
    <location>
        <begin position="1"/>
        <end position="24"/>
    </location>
</feature>
<proteinExistence type="predicted"/>
<dbReference type="Proteomes" id="UP001056201">
    <property type="component" value="Chromosome 1"/>
</dbReference>
<keyword evidence="3" id="KW-1185">Reference proteome</keyword>
<organism evidence="2 3">
    <name type="scientific">Aquincola tertiaricarbonis</name>
    <dbReference type="NCBI Taxonomy" id="391953"/>
    <lineage>
        <taxon>Bacteria</taxon>
        <taxon>Pseudomonadati</taxon>
        <taxon>Pseudomonadota</taxon>
        <taxon>Betaproteobacteria</taxon>
        <taxon>Burkholderiales</taxon>
        <taxon>Sphaerotilaceae</taxon>
        <taxon>Aquincola</taxon>
    </lineage>
</organism>